<evidence type="ECO:0000313" key="3">
    <source>
        <dbReference type="Proteomes" id="UP001549749"/>
    </source>
</evidence>
<protein>
    <submittedName>
        <fullName evidence="2">Uncharacterized protein</fullName>
    </submittedName>
</protein>
<sequence>MHTPIQVNDPFALFNDYILMSKAISTFLLACMCCIAFSACQNDYEMPPFNCESVSEHFIFNEKTIPLKLVYSNLFRLETDSGNYKYLGMESISDSFKIVLNIHHGPYTSEQLASDSIPLGDYSYSTNRPTNTGSIAVGIKSQNGYQFLNIDTASIILSRINIKRQVVSGTFYFRTKDAITSTGTFNDACYLSLK</sequence>
<reference evidence="2 3" key="1">
    <citation type="submission" date="2024-06" db="EMBL/GenBank/DDBJ databases">
        <title>Chitinophaga defluvii sp. nov., isolated from municipal sewage.</title>
        <authorList>
            <person name="Zhang L."/>
        </authorList>
    </citation>
    <scope>NUCLEOTIDE SEQUENCE [LARGE SCALE GENOMIC DNA]</scope>
    <source>
        <strain evidence="2 3">H8</strain>
    </source>
</reference>
<comment type="caution">
    <text evidence="2">The sequence shown here is derived from an EMBL/GenBank/DDBJ whole genome shotgun (WGS) entry which is preliminary data.</text>
</comment>
<keyword evidence="1" id="KW-0812">Transmembrane</keyword>
<feature type="transmembrane region" description="Helical" evidence="1">
    <location>
        <begin position="17"/>
        <end position="40"/>
    </location>
</feature>
<evidence type="ECO:0000313" key="2">
    <source>
        <dbReference type="EMBL" id="MET6999064.1"/>
    </source>
</evidence>
<keyword evidence="3" id="KW-1185">Reference proteome</keyword>
<gene>
    <name evidence="2" type="ORF">ABR189_16880</name>
</gene>
<accession>A0ABV2TA85</accession>
<name>A0ABV2TA85_9BACT</name>
<keyword evidence="1" id="KW-1133">Transmembrane helix</keyword>
<evidence type="ECO:0000256" key="1">
    <source>
        <dbReference type="SAM" id="Phobius"/>
    </source>
</evidence>
<keyword evidence="1" id="KW-0472">Membrane</keyword>
<proteinExistence type="predicted"/>
<dbReference type="Proteomes" id="UP001549749">
    <property type="component" value="Unassembled WGS sequence"/>
</dbReference>
<organism evidence="2 3">
    <name type="scientific">Chitinophaga defluvii</name>
    <dbReference type="NCBI Taxonomy" id="3163343"/>
    <lineage>
        <taxon>Bacteria</taxon>
        <taxon>Pseudomonadati</taxon>
        <taxon>Bacteroidota</taxon>
        <taxon>Chitinophagia</taxon>
        <taxon>Chitinophagales</taxon>
        <taxon>Chitinophagaceae</taxon>
        <taxon>Chitinophaga</taxon>
    </lineage>
</organism>
<dbReference type="EMBL" id="JBEXAC010000002">
    <property type="protein sequence ID" value="MET6999064.1"/>
    <property type="molecule type" value="Genomic_DNA"/>
</dbReference>
<dbReference type="RefSeq" id="WP_354661630.1">
    <property type="nucleotide sequence ID" value="NZ_JBEXAC010000002.1"/>
</dbReference>